<gene>
    <name evidence="26" type="ORF">HPG69_018498</name>
</gene>
<feature type="active site" evidence="18">
    <location>
        <position position="220"/>
    </location>
</feature>
<feature type="binding site" evidence="19">
    <location>
        <position position="125"/>
    </location>
    <ligand>
        <name>Ca(2+)</name>
        <dbReference type="ChEBI" id="CHEBI:29108"/>
        <label>1</label>
    </ligand>
</feature>
<dbReference type="GO" id="GO:0004222">
    <property type="term" value="F:metalloendopeptidase activity"/>
    <property type="evidence" value="ECO:0007669"/>
    <property type="project" value="UniProtKB-EC"/>
</dbReference>
<feature type="binding site" evidence="19">
    <location>
        <position position="202"/>
    </location>
    <ligand>
        <name>Ca(2+)</name>
        <dbReference type="ChEBI" id="CHEBI:29108"/>
        <label>1</label>
    </ligand>
</feature>
<feature type="modified residue" description="Phosphotyrosine; by PKDCC" evidence="20">
    <location>
        <position position="361"/>
    </location>
</feature>
<feature type="domain" description="Peptidase metallopeptidase" evidence="25">
    <location>
        <begin position="395"/>
        <end position="586"/>
    </location>
</feature>
<keyword evidence="4" id="KW-0272">Extracellular matrix</keyword>
<evidence type="ECO:0000256" key="21">
    <source>
        <dbReference type="PIRSR" id="PIRSR621190-5"/>
    </source>
</evidence>
<feature type="binding site" evidence="19">
    <location>
        <position position="169"/>
    </location>
    <ligand>
        <name>Zn(2+)</name>
        <dbReference type="ChEBI" id="CHEBI:29105"/>
        <label>1</label>
    </ligand>
</feature>
<feature type="binding site" evidence="19">
    <location>
        <position position="237"/>
    </location>
    <ligand>
        <name>Zn(2+)</name>
        <dbReference type="ChEBI" id="CHEBI:29105"/>
        <label>2</label>
        <note>catalytic</note>
    </ligand>
</feature>
<evidence type="ECO:0000256" key="4">
    <source>
        <dbReference type="ARBA" id="ARBA00022530"/>
    </source>
</evidence>
<evidence type="ECO:0000256" key="9">
    <source>
        <dbReference type="ARBA" id="ARBA00022801"/>
    </source>
</evidence>
<comment type="cofactor">
    <cofactor evidence="19">
        <name>Ca(2+)</name>
        <dbReference type="ChEBI" id="CHEBI:29108"/>
    </cofactor>
    <text evidence="19">Can bind about 5 Ca(2+) ions per subunit.</text>
</comment>
<evidence type="ECO:0000259" key="25">
    <source>
        <dbReference type="SMART" id="SM00235"/>
    </source>
</evidence>
<feature type="binding site" evidence="19">
    <location>
        <position position="176"/>
    </location>
    <ligand>
        <name>Ca(2+)</name>
        <dbReference type="ChEBI" id="CHEBI:29108"/>
        <label>3</label>
    </ligand>
</feature>
<dbReference type="Pfam" id="PF00045">
    <property type="entry name" value="Hemopexin"/>
    <property type="match status" value="3"/>
</dbReference>
<dbReference type="PROSITE" id="PS51642">
    <property type="entry name" value="HEMOPEXIN_2"/>
    <property type="match status" value="3"/>
</dbReference>
<evidence type="ECO:0000256" key="2">
    <source>
        <dbReference type="ARBA" id="ARBA00010370"/>
    </source>
</evidence>
<feature type="binding site" evidence="19">
    <location>
        <position position="184"/>
    </location>
    <ligand>
        <name>Zn(2+)</name>
        <dbReference type="ChEBI" id="CHEBI:29105"/>
        <label>1</label>
    </ligand>
</feature>
<evidence type="ECO:0000256" key="11">
    <source>
        <dbReference type="ARBA" id="ARBA00022837"/>
    </source>
</evidence>
<feature type="binding site" evidence="19">
    <location>
        <position position="223"/>
    </location>
    <ligand>
        <name>Zn(2+)</name>
        <dbReference type="ChEBI" id="CHEBI:29105"/>
        <label>2</label>
        <note>catalytic</note>
    </ligand>
</feature>
<organism evidence="26 27">
    <name type="scientific">Diceros bicornis minor</name>
    <name type="common">South-central black rhinoceros</name>
    <dbReference type="NCBI Taxonomy" id="77932"/>
    <lineage>
        <taxon>Eukaryota</taxon>
        <taxon>Metazoa</taxon>
        <taxon>Chordata</taxon>
        <taxon>Craniata</taxon>
        <taxon>Vertebrata</taxon>
        <taxon>Euteleostomi</taxon>
        <taxon>Mammalia</taxon>
        <taxon>Eutheria</taxon>
        <taxon>Laurasiatheria</taxon>
        <taxon>Perissodactyla</taxon>
        <taxon>Rhinocerotidae</taxon>
        <taxon>Diceros</taxon>
    </lineage>
</organism>
<keyword evidence="10 19" id="KW-0862">Zinc</keyword>
<dbReference type="EMBL" id="JACDTQ010001719">
    <property type="protein sequence ID" value="KAF5921098.1"/>
    <property type="molecule type" value="Genomic_DNA"/>
</dbReference>
<proteinExistence type="inferred from homology"/>
<feature type="binding site" evidence="19">
    <location>
        <position position="171"/>
    </location>
    <ligand>
        <name>Zn(2+)</name>
        <dbReference type="ChEBI" id="CHEBI:29105"/>
        <label>1</label>
    </ligand>
</feature>
<evidence type="ECO:0000256" key="23">
    <source>
        <dbReference type="SAM" id="MobiDB-lite"/>
    </source>
</evidence>
<dbReference type="FunFam" id="3.40.390.10:FF:000007">
    <property type="entry name" value="Collagenase 3"/>
    <property type="match status" value="1"/>
</dbReference>
<dbReference type="PROSITE" id="PS00546">
    <property type="entry name" value="CYSTEINE_SWITCH"/>
    <property type="match status" value="1"/>
</dbReference>
<dbReference type="GO" id="GO:0031012">
    <property type="term" value="C:extracellular matrix"/>
    <property type="evidence" value="ECO:0007669"/>
    <property type="project" value="InterPro"/>
</dbReference>
<dbReference type="InterPro" id="IPR021190">
    <property type="entry name" value="Pept_M10A"/>
</dbReference>
<dbReference type="InterPro" id="IPR001818">
    <property type="entry name" value="Pept_M10_metallopeptidase"/>
</dbReference>
<keyword evidence="14" id="KW-0865">Zymogen</keyword>
<dbReference type="Gene3D" id="2.110.10.10">
    <property type="entry name" value="Hemopexin-like domain"/>
    <property type="match status" value="1"/>
</dbReference>
<evidence type="ECO:0000256" key="10">
    <source>
        <dbReference type="ARBA" id="ARBA00022833"/>
    </source>
</evidence>
<dbReference type="EC" id="3.4.24.7" evidence="17"/>
<feature type="repeat" description="Hemopexin" evidence="22">
    <location>
        <begin position="375"/>
        <end position="423"/>
    </location>
</feature>
<dbReference type="GO" id="GO:0006508">
    <property type="term" value="P:proteolysis"/>
    <property type="evidence" value="ECO:0007669"/>
    <property type="project" value="UniProtKB-KW"/>
</dbReference>
<feature type="short sequence motif" description="Cysteine switch" evidence="21">
    <location>
        <begin position="91"/>
        <end position="98"/>
    </location>
</feature>
<evidence type="ECO:0000256" key="24">
    <source>
        <dbReference type="SAM" id="SignalP"/>
    </source>
</evidence>
<feature type="binding site" description="in inhibited form" evidence="19">
    <location>
        <position position="93"/>
    </location>
    <ligand>
        <name>Zn(2+)</name>
        <dbReference type="ChEBI" id="CHEBI:29105"/>
        <label>2</label>
        <note>catalytic</note>
    </ligand>
</feature>
<name>A0A7J7EZM4_DICBM</name>
<feature type="binding site" evidence="19">
    <location>
        <position position="193"/>
    </location>
    <ligand>
        <name>Ca(2+)</name>
        <dbReference type="ChEBI" id="CHEBI:29108"/>
        <label>2</label>
    </ligand>
</feature>
<dbReference type="InterPro" id="IPR036365">
    <property type="entry name" value="PGBD-like_sf"/>
</dbReference>
<feature type="binding site" evidence="19">
    <location>
        <position position="332"/>
    </location>
    <ligand>
        <name>Ca(2+)</name>
        <dbReference type="ChEBI" id="CHEBI:29108"/>
        <label>5</label>
    </ligand>
</feature>
<keyword evidence="8" id="KW-0677">Repeat</keyword>
<protein>
    <recommendedName>
        <fullName evidence="17">interstitial collagenase</fullName>
        <ecNumber evidence="17">3.4.24.7</ecNumber>
    </recommendedName>
</protein>
<feature type="binding site" evidence="19">
    <location>
        <position position="200"/>
    </location>
    <ligand>
        <name>Ca(2+)</name>
        <dbReference type="ChEBI" id="CHEBI:29108"/>
        <label>1</label>
    </ligand>
</feature>
<dbReference type="InterPro" id="IPR006026">
    <property type="entry name" value="Peptidase_Metallo"/>
</dbReference>
<dbReference type="SUPFAM" id="SSF55486">
    <property type="entry name" value="Metalloproteases ('zincins'), catalytic domain"/>
    <property type="match status" value="2"/>
</dbReference>
<dbReference type="AlphaFoldDB" id="A0A7J7EZM4"/>
<dbReference type="PRINTS" id="PR00138">
    <property type="entry name" value="MATRIXIN"/>
</dbReference>
<evidence type="ECO:0000256" key="17">
    <source>
        <dbReference type="ARBA" id="ARBA00038924"/>
    </source>
</evidence>
<evidence type="ECO:0000256" key="6">
    <source>
        <dbReference type="ARBA" id="ARBA00022723"/>
    </source>
</evidence>
<keyword evidence="3" id="KW-0964">Secreted</keyword>
<keyword evidence="7 24" id="KW-0732">Signal</keyword>
<comment type="similarity">
    <text evidence="2">Belongs to the peptidase M10A family.</text>
</comment>
<dbReference type="InterPro" id="IPR018486">
    <property type="entry name" value="Hemopexin_CS"/>
</dbReference>
<dbReference type="CDD" id="cd00094">
    <property type="entry name" value="HX"/>
    <property type="match status" value="1"/>
</dbReference>
<feature type="binding site" evidence="19">
    <location>
        <position position="428"/>
    </location>
    <ligand>
        <name>Ca(2+)</name>
        <dbReference type="ChEBI" id="CHEBI:29108"/>
        <label>4</label>
    </ligand>
</feature>
<accession>A0A7J7EZM4</accession>
<dbReference type="GO" id="GO:0045087">
    <property type="term" value="P:innate immune response"/>
    <property type="evidence" value="ECO:0007669"/>
    <property type="project" value="UniProtKB-KW"/>
</dbReference>
<evidence type="ECO:0000256" key="1">
    <source>
        <dbReference type="ARBA" id="ARBA00004498"/>
    </source>
</evidence>
<evidence type="ECO:0000313" key="27">
    <source>
        <dbReference type="Proteomes" id="UP000551758"/>
    </source>
</evidence>
<dbReference type="InterPro" id="IPR000585">
    <property type="entry name" value="Hemopexin-like_dom"/>
</dbReference>
<feature type="binding site" evidence="19">
    <location>
        <position position="430"/>
    </location>
    <ligand>
        <name>Ca(2+)</name>
        <dbReference type="ChEBI" id="CHEBI:29108"/>
        <label>5</label>
    </ligand>
</feature>
<evidence type="ECO:0000256" key="3">
    <source>
        <dbReference type="ARBA" id="ARBA00022525"/>
    </source>
</evidence>
<keyword evidence="15" id="KW-1015">Disulfide bond</keyword>
<dbReference type="Pfam" id="PF00413">
    <property type="entry name" value="Peptidase_M10"/>
    <property type="match status" value="2"/>
</dbReference>
<feature type="binding site" evidence="19">
    <location>
        <position position="229"/>
    </location>
    <ligand>
        <name>Zn(2+)</name>
        <dbReference type="ChEBI" id="CHEBI:29105"/>
        <label>2</label>
        <note>catalytic</note>
    </ligand>
</feature>
<evidence type="ECO:0000256" key="13">
    <source>
        <dbReference type="ARBA" id="ARBA00023105"/>
    </source>
</evidence>
<comment type="caution">
    <text evidence="26">The sequence shown here is derived from an EMBL/GenBank/DDBJ whole genome shotgun (WGS) entry which is preliminary data.</text>
</comment>
<keyword evidence="27" id="KW-1185">Reference proteome</keyword>
<evidence type="ECO:0000256" key="19">
    <source>
        <dbReference type="PIRSR" id="PIRSR621190-2"/>
    </source>
</evidence>
<feature type="binding site" evidence="19">
    <location>
        <position position="159"/>
    </location>
    <ligand>
        <name>Ca(2+)</name>
        <dbReference type="ChEBI" id="CHEBI:29108"/>
        <label>2</label>
    </ligand>
</feature>
<evidence type="ECO:0000256" key="18">
    <source>
        <dbReference type="PIRSR" id="PIRSR621190-1"/>
    </source>
</evidence>
<dbReference type="PANTHER" id="PTHR10201:SF151">
    <property type="entry name" value="INTERSTITIAL COLLAGENASE"/>
    <property type="match status" value="1"/>
</dbReference>
<keyword evidence="11 19" id="KW-0106">Calcium</keyword>
<evidence type="ECO:0000256" key="7">
    <source>
        <dbReference type="ARBA" id="ARBA00022729"/>
    </source>
</evidence>
<dbReference type="Proteomes" id="UP000551758">
    <property type="component" value="Unassembled WGS sequence"/>
</dbReference>
<dbReference type="FunFam" id="2.110.10.10:FF:000002">
    <property type="entry name" value="Matrix metallopeptidase 3"/>
    <property type="match status" value="1"/>
</dbReference>
<feature type="binding site" evidence="19">
    <location>
        <position position="219"/>
    </location>
    <ligand>
        <name>Zn(2+)</name>
        <dbReference type="ChEBI" id="CHEBI:29105"/>
        <label>2</label>
        <note>catalytic</note>
    </ligand>
</feature>
<dbReference type="SUPFAM" id="SSF50923">
    <property type="entry name" value="Hemopexin-like domain"/>
    <property type="match status" value="1"/>
</dbReference>
<dbReference type="PROSITE" id="PS00024">
    <property type="entry name" value="HEMOPEXIN"/>
    <property type="match status" value="1"/>
</dbReference>
<feature type="chain" id="PRO_5029861246" description="interstitial collagenase" evidence="24">
    <location>
        <begin position="19"/>
        <end position="645"/>
    </location>
</feature>
<feature type="binding site" evidence="19">
    <location>
        <position position="202"/>
    </location>
    <ligand>
        <name>Ca(2+)</name>
        <dbReference type="ChEBI" id="CHEBI:29108"/>
        <label>3</label>
    </ligand>
</feature>
<comment type="cofactor">
    <cofactor evidence="19">
        <name>Zn(2+)</name>
        <dbReference type="ChEBI" id="CHEBI:29105"/>
    </cofactor>
    <text evidence="19">Binds 2 Zn(2+) ions per subunit.</text>
</comment>
<feature type="signal peptide" evidence="24">
    <location>
        <begin position="1"/>
        <end position="18"/>
    </location>
</feature>
<evidence type="ECO:0000256" key="20">
    <source>
        <dbReference type="PIRSR" id="PIRSR621190-4"/>
    </source>
</evidence>
<reference evidence="26 27" key="1">
    <citation type="journal article" date="2020" name="Mol. Biol. Evol.">
        <title>Interspecific Gene Flow and the Evolution of Specialization in Black and White Rhinoceros.</title>
        <authorList>
            <person name="Moodley Y."/>
            <person name="Westbury M.V."/>
            <person name="Russo I.M."/>
            <person name="Gopalakrishnan S."/>
            <person name="Rakotoarivelo A."/>
            <person name="Olsen R.A."/>
            <person name="Prost S."/>
            <person name="Tunstall T."/>
            <person name="Ryder O.A."/>
            <person name="Dalen L."/>
            <person name="Bruford M.W."/>
        </authorList>
    </citation>
    <scope>NUCLEOTIDE SEQUENCE [LARGE SCALE GENOMIC DNA]</scope>
    <source>
        <strain evidence="26">SBR-YM</strain>
        <tissue evidence="26">Skin</tissue>
    </source>
</reference>
<dbReference type="InterPro" id="IPR021158">
    <property type="entry name" value="Pept_M10A_Zn_BS"/>
</dbReference>
<feature type="repeat" description="Hemopexin" evidence="22">
    <location>
        <begin position="326"/>
        <end position="372"/>
    </location>
</feature>
<evidence type="ECO:0000256" key="5">
    <source>
        <dbReference type="ARBA" id="ARBA00022670"/>
    </source>
</evidence>
<dbReference type="InterPro" id="IPR024079">
    <property type="entry name" value="MetalloPept_cat_dom_sf"/>
</dbReference>
<keyword evidence="6 19" id="KW-0479">Metal-binding</keyword>
<dbReference type="GO" id="GO:0008270">
    <property type="term" value="F:zinc ion binding"/>
    <property type="evidence" value="ECO:0007669"/>
    <property type="project" value="InterPro"/>
</dbReference>
<feature type="binding site" evidence="19">
    <location>
        <position position="195"/>
    </location>
    <ligand>
        <name>Ca(2+)</name>
        <dbReference type="ChEBI" id="CHEBI:29108"/>
        <label>2</label>
    </ligand>
</feature>
<dbReference type="InterPro" id="IPR018487">
    <property type="entry name" value="Hemopexin-like_repeat"/>
</dbReference>
<feature type="binding site" evidence="19">
    <location>
        <position position="199"/>
    </location>
    <ligand>
        <name>Ca(2+)</name>
        <dbReference type="ChEBI" id="CHEBI:29108"/>
        <label>3</label>
    </ligand>
</feature>
<evidence type="ECO:0000256" key="16">
    <source>
        <dbReference type="ARBA" id="ARBA00036005"/>
    </source>
</evidence>
<dbReference type="SMART" id="SM00235">
    <property type="entry name" value="ZnMc"/>
    <property type="match status" value="2"/>
</dbReference>
<feature type="binding site" evidence="19">
    <location>
        <position position="197"/>
    </location>
    <ligand>
        <name>Zn(2+)</name>
        <dbReference type="ChEBI" id="CHEBI:29105"/>
        <label>1</label>
    </ligand>
</feature>
<feature type="domain" description="Peptidase metallopeptidase" evidence="25">
    <location>
        <begin position="106"/>
        <end position="263"/>
    </location>
</feature>
<dbReference type="PANTHER" id="PTHR10201">
    <property type="entry name" value="MATRIX METALLOPROTEINASE"/>
    <property type="match status" value="1"/>
</dbReference>
<keyword evidence="9" id="KW-0378">Hydrolase</keyword>
<evidence type="ECO:0000256" key="15">
    <source>
        <dbReference type="ARBA" id="ARBA00023157"/>
    </source>
</evidence>
<dbReference type="GO" id="GO:0030198">
    <property type="term" value="P:extracellular matrix organization"/>
    <property type="evidence" value="ECO:0007669"/>
    <property type="project" value="TreeGrafter"/>
</dbReference>
<dbReference type="InterPro" id="IPR033739">
    <property type="entry name" value="M10A_MMP"/>
</dbReference>
<dbReference type="InterPro" id="IPR036375">
    <property type="entry name" value="Hemopexin-like_dom_sf"/>
</dbReference>
<evidence type="ECO:0000313" key="26">
    <source>
        <dbReference type="EMBL" id="KAF5921098.1"/>
    </source>
</evidence>
<feature type="binding site" evidence="19">
    <location>
        <position position="177"/>
    </location>
    <ligand>
        <name>Ca(2+)</name>
        <dbReference type="ChEBI" id="CHEBI:29108"/>
        <label>3</label>
    </ligand>
</feature>
<feature type="binding site" evidence="19">
    <location>
        <position position="381"/>
    </location>
    <ligand>
        <name>Ca(2+)</name>
        <dbReference type="ChEBI" id="CHEBI:29108"/>
        <label>5</label>
    </ligand>
</feature>
<evidence type="ECO:0000256" key="14">
    <source>
        <dbReference type="ARBA" id="ARBA00023145"/>
    </source>
</evidence>
<feature type="binding site" evidence="19">
    <location>
        <position position="288"/>
    </location>
    <ligand>
        <name>Ca(2+)</name>
        <dbReference type="ChEBI" id="CHEBI:29108"/>
        <label>5</label>
    </ligand>
</feature>
<dbReference type="GO" id="GO:0030574">
    <property type="term" value="P:collagen catabolic process"/>
    <property type="evidence" value="ECO:0007669"/>
    <property type="project" value="UniProtKB-KW"/>
</dbReference>
<evidence type="ECO:0000256" key="8">
    <source>
        <dbReference type="ARBA" id="ARBA00022737"/>
    </source>
</evidence>
<dbReference type="Gene3D" id="3.40.390.10">
    <property type="entry name" value="Collagenase (Catalytic Domain)"/>
    <property type="match status" value="2"/>
</dbReference>
<feature type="repeat" description="Hemopexin" evidence="22">
    <location>
        <begin position="276"/>
        <end position="325"/>
    </location>
</feature>
<sequence>MPSLPLLLLLLWGVGSHGFPAVPSETEEQDAEIVQKYLENYYNLKSDGKQIEKKRHGSNPVVEKLKQMQEFFGLKVSGKPDAETLKVMKQPRCGVPDVAQFAITEGNPRWKNTHLTYRIENYTPDLSRADVDQAIEKAFQLWSNVSPLTFSKVFEGQADIMISFVRGDHGDNSPFDGPGGNLAHAFQPGPGLGGDAHFDDDETWTSNFRNYNLYRVAAHELGHSLGLAHSTDIGALMYPSYTFSGDVQLAQDDINGIQAIYGPSQNPIQPTGPQTPQVCDNKLTFDAITTIRGEVMFFKDRFYMRTNPFYPEVELNFISLFWPQLPNGLQAAYEVADRDEVRFFKGNKYWVVKGQDMLYGYPKDIHRSFGFPRTVKNIDAAVSEEDTGKTYFFVANECWRYDEYKRSMDAGYPKMIADEFPGIGDKVDAVFQKHVIMKHLVILLLLHLPVCSAYSLNGAVKKEDPNTDLVQALNGGSHCSHWPTQKERNGNFENFDGPGKVSAHTYPPGPGFYGDVHFDDDELWMEDTSGTNLFLVAAHQLGHSLDLFHSANAEAWMYLLFNAFTDLAQFHPSQEDVNGIQSTCGPPPTSPDDPVVPTESVPPGPGTLAMCNPALSFEAASTLRGEILFFKDRSDQKIIFSYLFF</sequence>
<feature type="region of interest" description="Disordered" evidence="23">
    <location>
        <begin position="577"/>
        <end position="599"/>
    </location>
</feature>
<keyword evidence="12" id="KW-0482">Metalloprotease</keyword>
<dbReference type="SUPFAM" id="SSF47090">
    <property type="entry name" value="PGBD-like"/>
    <property type="match status" value="1"/>
</dbReference>
<dbReference type="InterPro" id="IPR002477">
    <property type="entry name" value="Peptidoglycan-bd-like"/>
</dbReference>
<evidence type="ECO:0000256" key="22">
    <source>
        <dbReference type="PROSITE-ProRule" id="PRU01011"/>
    </source>
</evidence>
<comment type="subcellular location">
    <subcellularLocation>
        <location evidence="1">Secreted</location>
        <location evidence="1">Extracellular space</location>
        <location evidence="1">Extracellular matrix</location>
    </subcellularLocation>
</comment>
<dbReference type="Pfam" id="PF01471">
    <property type="entry name" value="PG_binding_1"/>
    <property type="match status" value="1"/>
</dbReference>
<evidence type="ECO:0000256" key="12">
    <source>
        <dbReference type="ARBA" id="ARBA00023049"/>
    </source>
</evidence>
<dbReference type="SMART" id="SM00120">
    <property type="entry name" value="HX"/>
    <property type="match status" value="3"/>
</dbReference>
<feature type="binding site" evidence="19">
    <location>
        <position position="286"/>
    </location>
    <ligand>
        <name>Ca(2+)</name>
        <dbReference type="ChEBI" id="CHEBI:29108"/>
        <label>4</label>
    </ligand>
</feature>
<comment type="catalytic activity">
    <reaction evidence="16">
        <text>Cleavage of the triple helix of collagen at about three-quarters of the length of the molecule from the N-terminus, at 775-Gly-|-Ile-776 in the alpha1(I) chain. Cleaves synthetic substrates and alpha-macroglobulins at bonds where P1' is a hydrophobic residue.</text>
        <dbReference type="EC" id="3.4.24.7"/>
    </reaction>
</comment>
<keyword evidence="5" id="KW-0645">Protease</keyword>
<keyword evidence="13" id="KW-0177">Collagen degradation</keyword>
<dbReference type="CDD" id="cd04278">
    <property type="entry name" value="ZnMc_MMP"/>
    <property type="match status" value="1"/>
</dbReference>